<dbReference type="PANTHER" id="PTHR30204">
    <property type="entry name" value="REDOX-CYCLING DRUG-SENSING TRANSCRIPTIONAL ACTIVATOR SOXR"/>
    <property type="match status" value="1"/>
</dbReference>
<dbReference type="Gene3D" id="1.10.1660.10">
    <property type="match status" value="1"/>
</dbReference>
<dbReference type="InterPro" id="IPR009061">
    <property type="entry name" value="DNA-bd_dom_put_sf"/>
</dbReference>
<evidence type="ECO:0000313" key="4">
    <source>
        <dbReference type="Proteomes" id="UP000431401"/>
    </source>
</evidence>
<dbReference type="SUPFAM" id="SSF46955">
    <property type="entry name" value="Putative DNA-binding domain"/>
    <property type="match status" value="1"/>
</dbReference>
<accession>A0A7K0DKX2</accession>
<evidence type="ECO:0000256" key="1">
    <source>
        <dbReference type="ARBA" id="ARBA00023125"/>
    </source>
</evidence>
<dbReference type="Pfam" id="PF13411">
    <property type="entry name" value="MerR_1"/>
    <property type="match status" value="1"/>
</dbReference>
<keyword evidence="1" id="KW-0238">DNA-binding</keyword>
<dbReference type="Gene3D" id="1.10.1240.10">
    <property type="entry name" value="Methionine synthase domain"/>
    <property type="match status" value="1"/>
</dbReference>
<dbReference type="OrthoDB" id="9800334at2"/>
<dbReference type="InterPro" id="IPR000551">
    <property type="entry name" value="MerR-type_HTH_dom"/>
</dbReference>
<dbReference type="GO" id="GO:0003677">
    <property type="term" value="F:DNA binding"/>
    <property type="evidence" value="ECO:0007669"/>
    <property type="project" value="UniProtKB-KW"/>
</dbReference>
<proteinExistence type="predicted"/>
<dbReference type="EMBL" id="WEGI01000004">
    <property type="protein sequence ID" value="MQY26420.1"/>
    <property type="molecule type" value="Genomic_DNA"/>
</dbReference>
<organism evidence="3 4">
    <name type="scientific">Nocardia aurantia</name>
    <dbReference type="NCBI Taxonomy" id="2585199"/>
    <lineage>
        <taxon>Bacteria</taxon>
        <taxon>Bacillati</taxon>
        <taxon>Actinomycetota</taxon>
        <taxon>Actinomycetes</taxon>
        <taxon>Mycobacteriales</taxon>
        <taxon>Nocardiaceae</taxon>
        <taxon>Nocardia</taxon>
    </lineage>
</organism>
<dbReference type="PANTHER" id="PTHR30204:SF97">
    <property type="entry name" value="MERR FAMILY REGULATORY PROTEIN"/>
    <property type="match status" value="1"/>
</dbReference>
<dbReference type="AlphaFoldDB" id="A0A7K0DKX2"/>
<protein>
    <submittedName>
        <fullName evidence="3">HTH-type transcriptional repressor CarH</fullName>
    </submittedName>
</protein>
<dbReference type="RefSeq" id="WP_153340691.1">
    <property type="nucleotide sequence ID" value="NZ_WEGI01000004.1"/>
</dbReference>
<sequence>MPAGSVSDPRAGYTVGAVAERLGVPTATLRSWTQRYGIGPSRHQPGRHRLYTEADIAALERMLELVRAGVSPAGAAEAARGPQPAVGDHTALLAAAFALDADTVTGLLIAHLRAYGVIDTWDRLCRPAFGEIVAEQARGTGCIDVEHLLSWCVASTLQQSHPASAARTAAILACTSGETHSLALEALRAALAERDIAALMLGANVPTDALRDALGRTPGPATVVLWSQQESTALVSAVRACADTGARVLVGGPGWSSALLPGGVEPVGTLAEAVERLR</sequence>
<dbReference type="Proteomes" id="UP000431401">
    <property type="component" value="Unassembled WGS sequence"/>
</dbReference>
<dbReference type="SMART" id="SM00422">
    <property type="entry name" value="HTH_MERR"/>
    <property type="match status" value="1"/>
</dbReference>
<evidence type="ECO:0000259" key="2">
    <source>
        <dbReference type="PROSITE" id="PS50937"/>
    </source>
</evidence>
<comment type="caution">
    <text evidence="3">The sequence shown here is derived from an EMBL/GenBank/DDBJ whole genome shotgun (WGS) entry which is preliminary data.</text>
</comment>
<feature type="domain" description="HTH merR-type" evidence="2">
    <location>
        <begin position="12"/>
        <end position="81"/>
    </location>
</feature>
<dbReference type="GO" id="GO:0003700">
    <property type="term" value="F:DNA-binding transcription factor activity"/>
    <property type="evidence" value="ECO:0007669"/>
    <property type="project" value="InterPro"/>
</dbReference>
<name>A0A7K0DKX2_9NOCA</name>
<dbReference type="CDD" id="cd01104">
    <property type="entry name" value="HTH_MlrA-CarA"/>
    <property type="match status" value="1"/>
</dbReference>
<gene>
    <name evidence="3" type="primary">carH</name>
    <name evidence="3" type="ORF">NRB56_19870</name>
</gene>
<dbReference type="Gene3D" id="3.40.50.280">
    <property type="entry name" value="Cobalamin-binding domain"/>
    <property type="match status" value="1"/>
</dbReference>
<reference evidence="3 4" key="1">
    <citation type="submission" date="2019-10" db="EMBL/GenBank/DDBJ databases">
        <title>Nocardia macrotermitis sp. nov. and Nocardia aurantia sp. nov., isolated from the gut of fungus growing-termite Macrotermes natalensis.</title>
        <authorList>
            <person name="Benndorf R."/>
            <person name="Schwitalla J."/>
            <person name="Martin K."/>
            <person name="De Beer W."/>
            <person name="Kaster A.-K."/>
            <person name="Vollmers J."/>
            <person name="Poulsen M."/>
            <person name="Beemelmanns C."/>
        </authorList>
    </citation>
    <scope>NUCLEOTIDE SEQUENCE [LARGE SCALE GENOMIC DNA]</scope>
    <source>
        <strain evidence="3 4">RB56</strain>
    </source>
</reference>
<keyword evidence="4" id="KW-1185">Reference proteome</keyword>
<dbReference type="InterPro" id="IPR036594">
    <property type="entry name" value="Meth_synthase_dom"/>
</dbReference>
<dbReference type="InterPro" id="IPR047057">
    <property type="entry name" value="MerR_fam"/>
</dbReference>
<evidence type="ECO:0000313" key="3">
    <source>
        <dbReference type="EMBL" id="MQY26420.1"/>
    </source>
</evidence>
<dbReference type="PROSITE" id="PS50937">
    <property type="entry name" value="HTH_MERR_2"/>
    <property type="match status" value="1"/>
</dbReference>